<comment type="caution">
    <text evidence="5">The sequence shown here is derived from an EMBL/GenBank/DDBJ whole genome shotgun (WGS) entry which is preliminary data.</text>
</comment>
<evidence type="ECO:0000256" key="3">
    <source>
        <dbReference type="ARBA" id="ARBA00023163"/>
    </source>
</evidence>
<dbReference type="InterPro" id="IPR011517">
    <property type="entry name" value="RNA_pol_sigma70_ECF-like"/>
</dbReference>
<dbReference type="GO" id="GO:0006352">
    <property type="term" value="P:DNA-templated transcription initiation"/>
    <property type="evidence" value="ECO:0007669"/>
    <property type="project" value="InterPro"/>
</dbReference>
<evidence type="ECO:0000313" key="5">
    <source>
        <dbReference type="EMBL" id="MCO6044070.1"/>
    </source>
</evidence>
<evidence type="ECO:0000256" key="1">
    <source>
        <dbReference type="ARBA" id="ARBA00023015"/>
    </source>
</evidence>
<dbReference type="PANTHER" id="PTHR43133:SF39">
    <property type="entry name" value="SIMILAR TO RNA POLYMERASE SIGMA-E FACTOR"/>
    <property type="match status" value="1"/>
</dbReference>
<keyword evidence="1" id="KW-0805">Transcription regulation</keyword>
<dbReference type="AlphaFoldDB" id="A0A9X2F876"/>
<dbReference type="Proteomes" id="UP001155241">
    <property type="component" value="Unassembled WGS sequence"/>
</dbReference>
<dbReference type="SUPFAM" id="SSF88659">
    <property type="entry name" value="Sigma3 and sigma4 domains of RNA polymerase sigma factors"/>
    <property type="match status" value="1"/>
</dbReference>
<dbReference type="NCBIfam" id="TIGR02937">
    <property type="entry name" value="sigma70-ECF"/>
    <property type="match status" value="1"/>
</dbReference>
<dbReference type="InterPro" id="IPR053812">
    <property type="entry name" value="HTH_Sigma70_ECF-like"/>
</dbReference>
<dbReference type="NCBIfam" id="TIGR02999">
    <property type="entry name" value="Sig-70_X6"/>
    <property type="match status" value="1"/>
</dbReference>
<dbReference type="PANTHER" id="PTHR43133">
    <property type="entry name" value="RNA POLYMERASE ECF-TYPE SIGMA FACTO"/>
    <property type="match status" value="1"/>
</dbReference>
<evidence type="ECO:0000256" key="2">
    <source>
        <dbReference type="ARBA" id="ARBA00023082"/>
    </source>
</evidence>
<evidence type="ECO:0000313" key="6">
    <source>
        <dbReference type="Proteomes" id="UP001155241"/>
    </source>
</evidence>
<dbReference type="EMBL" id="JAMXLR010000033">
    <property type="protein sequence ID" value="MCO6044070.1"/>
    <property type="molecule type" value="Genomic_DNA"/>
</dbReference>
<evidence type="ECO:0000259" key="4">
    <source>
        <dbReference type="Pfam" id="PF07638"/>
    </source>
</evidence>
<feature type="domain" description="RNA polymerase sigma-70 ECF-like HTH" evidence="4">
    <location>
        <begin position="9"/>
        <end position="191"/>
    </location>
</feature>
<dbReference type="GO" id="GO:0016987">
    <property type="term" value="F:sigma factor activity"/>
    <property type="evidence" value="ECO:0007669"/>
    <property type="project" value="UniProtKB-KW"/>
</dbReference>
<dbReference type="InterPro" id="IPR014284">
    <property type="entry name" value="RNA_pol_sigma-70_dom"/>
</dbReference>
<reference evidence="5" key="1">
    <citation type="submission" date="2022-06" db="EMBL/GenBank/DDBJ databases">
        <title>Aeoliella straminimaris, a novel planctomycete from sediments.</title>
        <authorList>
            <person name="Vitorino I.R."/>
            <person name="Lage O.M."/>
        </authorList>
    </citation>
    <scope>NUCLEOTIDE SEQUENCE</scope>
    <source>
        <strain evidence="5">ICT_H6.2</strain>
    </source>
</reference>
<keyword evidence="6" id="KW-1185">Reference proteome</keyword>
<keyword evidence="2" id="KW-0731">Sigma factor</keyword>
<gene>
    <name evidence="5" type="ORF">NG895_09130</name>
</gene>
<dbReference type="RefSeq" id="WP_252852176.1">
    <property type="nucleotide sequence ID" value="NZ_JAMXLR010000033.1"/>
</dbReference>
<dbReference type="InterPro" id="IPR039425">
    <property type="entry name" value="RNA_pol_sigma-70-like"/>
</dbReference>
<dbReference type="Gene3D" id="1.10.10.10">
    <property type="entry name" value="Winged helix-like DNA-binding domain superfamily/Winged helix DNA-binding domain"/>
    <property type="match status" value="1"/>
</dbReference>
<sequence>MAFVIIGRMAEVTEILSQIEQGDPAAADQLLPLVYDELRKLAAARLSHEKPGQTLQATALVHEAYLRLVDGTNSTQWNGRSHFFAAAAEAMRRLLVEQARRKQCLKRGGHFEREVFDDHHLAAPNTSVDLLALNEALAVFGEREPRKAELVKLRYFAGLTIAQAAEVLGISESTADADWAYAKSWLRLHLEQ</sequence>
<organism evidence="5 6">
    <name type="scientific">Aeoliella straminimaris</name>
    <dbReference type="NCBI Taxonomy" id="2954799"/>
    <lineage>
        <taxon>Bacteria</taxon>
        <taxon>Pseudomonadati</taxon>
        <taxon>Planctomycetota</taxon>
        <taxon>Planctomycetia</taxon>
        <taxon>Pirellulales</taxon>
        <taxon>Lacipirellulaceae</taxon>
        <taxon>Aeoliella</taxon>
    </lineage>
</organism>
<proteinExistence type="predicted"/>
<dbReference type="Pfam" id="PF07638">
    <property type="entry name" value="Sigma70_ECF"/>
    <property type="match status" value="1"/>
</dbReference>
<name>A0A9X2F876_9BACT</name>
<protein>
    <submittedName>
        <fullName evidence="5">ECF-type sigma factor</fullName>
    </submittedName>
</protein>
<dbReference type="InterPro" id="IPR013324">
    <property type="entry name" value="RNA_pol_sigma_r3/r4-like"/>
</dbReference>
<accession>A0A9X2F876</accession>
<dbReference type="InterPro" id="IPR036388">
    <property type="entry name" value="WH-like_DNA-bd_sf"/>
</dbReference>
<keyword evidence="3" id="KW-0804">Transcription</keyword>